<dbReference type="EMBL" id="SWMS01000025">
    <property type="protein sequence ID" value="TKG62886.1"/>
    <property type="molecule type" value="Genomic_DNA"/>
</dbReference>
<reference evidence="2 3" key="1">
    <citation type="journal article" date="2015" name="Antonie Van Leeuwenhoek">
        <title>Prauserella endophytica sp. nov., an endophytic actinobacterium isolated from Tamarix taklamakanensis.</title>
        <authorList>
            <person name="Liu J.M."/>
            <person name="Habden X."/>
            <person name="Guo L."/>
            <person name="Tuo L."/>
            <person name="Jiang Z.K."/>
            <person name="Liu S.W."/>
            <person name="Liu X.F."/>
            <person name="Chen L."/>
            <person name="Li R.F."/>
            <person name="Zhang Y.Q."/>
            <person name="Sun C.H."/>
        </authorList>
    </citation>
    <scope>NUCLEOTIDE SEQUENCE [LARGE SCALE GENOMIC DNA]</scope>
    <source>
        <strain evidence="2 3">CGMCC 4.7182</strain>
    </source>
</reference>
<protein>
    <recommendedName>
        <fullName evidence="4">DUF983 domain-containing protein</fullName>
    </recommendedName>
</protein>
<keyword evidence="3" id="KW-1185">Reference proteome</keyword>
<keyword evidence="1" id="KW-0812">Transmembrane</keyword>
<name>A0ABY2RW36_9PSEU</name>
<accession>A0ABY2RW36</accession>
<evidence type="ECO:0000256" key="1">
    <source>
        <dbReference type="SAM" id="Phobius"/>
    </source>
</evidence>
<organism evidence="2 3">
    <name type="scientific">Prauserella endophytica</name>
    <dbReference type="NCBI Taxonomy" id="1592324"/>
    <lineage>
        <taxon>Bacteria</taxon>
        <taxon>Bacillati</taxon>
        <taxon>Actinomycetota</taxon>
        <taxon>Actinomycetes</taxon>
        <taxon>Pseudonocardiales</taxon>
        <taxon>Pseudonocardiaceae</taxon>
        <taxon>Prauserella</taxon>
        <taxon>Prauserella coralliicola group</taxon>
    </lineage>
</organism>
<proteinExistence type="predicted"/>
<feature type="transmembrane region" description="Helical" evidence="1">
    <location>
        <begin position="114"/>
        <end position="133"/>
    </location>
</feature>
<dbReference type="Proteomes" id="UP000309992">
    <property type="component" value="Unassembled WGS sequence"/>
</dbReference>
<dbReference type="RefSeq" id="WP_137096765.1">
    <property type="nucleotide sequence ID" value="NZ_SWMS01000025.1"/>
</dbReference>
<evidence type="ECO:0000313" key="3">
    <source>
        <dbReference type="Proteomes" id="UP000309992"/>
    </source>
</evidence>
<gene>
    <name evidence="2" type="ORF">FCN18_31280</name>
</gene>
<comment type="caution">
    <text evidence="2">The sequence shown here is derived from an EMBL/GenBank/DDBJ whole genome shotgun (WGS) entry which is preliminary data.</text>
</comment>
<feature type="transmembrane region" description="Helical" evidence="1">
    <location>
        <begin position="86"/>
        <end position="108"/>
    </location>
</feature>
<keyword evidence="1" id="KW-1133">Transmembrane helix</keyword>
<evidence type="ECO:0000313" key="2">
    <source>
        <dbReference type="EMBL" id="TKG62886.1"/>
    </source>
</evidence>
<evidence type="ECO:0008006" key="4">
    <source>
        <dbReference type="Google" id="ProtNLM"/>
    </source>
</evidence>
<sequence length="154" mass="16896">MSRLRELLTPAELRPDASFSIGCWVSMKGGFFAPQQTTYSGYRFPVQRPRDGERHGSVACPRCGDMVPYSVLSVDDALRRRRNCRAAWIVTGAALLVIPVVIMIVMSARGDDDWVEVFPLLVPGIGCVLAALFHPPSITGITSGKPRGQHMLAR</sequence>
<keyword evidence="1" id="KW-0472">Membrane</keyword>